<name>A0ABP0WWK7_9BRYO</name>
<dbReference type="Proteomes" id="UP001497444">
    <property type="component" value="Chromosome 3"/>
</dbReference>
<sequence length="87" mass="9045">MGSREASSHAKEEGEDVEAATALNCGMSLGEGICSVGENFDPLLVGRLTITKQSRAPNMSSSIHEAPPLQALNCLVRSQSLKCVGGT</sequence>
<protein>
    <submittedName>
        <fullName evidence="1">Uncharacterized protein</fullName>
    </submittedName>
</protein>
<evidence type="ECO:0000313" key="1">
    <source>
        <dbReference type="EMBL" id="CAK9270161.1"/>
    </source>
</evidence>
<accession>A0ABP0WWK7</accession>
<dbReference type="EMBL" id="OZ020098">
    <property type="protein sequence ID" value="CAK9270161.1"/>
    <property type="molecule type" value="Genomic_DNA"/>
</dbReference>
<evidence type="ECO:0000313" key="2">
    <source>
        <dbReference type="Proteomes" id="UP001497444"/>
    </source>
</evidence>
<proteinExistence type="predicted"/>
<keyword evidence="2" id="KW-1185">Reference proteome</keyword>
<gene>
    <name evidence="1" type="ORF">CSSPJE1EN1_LOCUS15639</name>
</gene>
<reference evidence="1" key="1">
    <citation type="submission" date="2024-02" db="EMBL/GenBank/DDBJ databases">
        <authorList>
            <consortium name="ELIXIR-Norway"/>
            <consortium name="Elixir Norway"/>
        </authorList>
    </citation>
    <scope>NUCLEOTIDE SEQUENCE</scope>
</reference>
<organism evidence="1 2">
    <name type="scientific">Sphagnum jensenii</name>
    <dbReference type="NCBI Taxonomy" id="128206"/>
    <lineage>
        <taxon>Eukaryota</taxon>
        <taxon>Viridiplantae</taxon>
        <taxon>Streptophyta</taxon>
        <taxon>Embryophyta</taxon>
        <taxon>Bryophyta</taxon>
        <taxon>Sphagnophytina</taxon>
        <taxon>Sphagnopsida</taxon>
        <taxon>Sphagnales</taxon>
        <taxon>Sphagnaceae</taxon>
        <taxon>Sphagnum</taxon>
    </lineage>
</organism>